<gene>
    <name evidence="2" type="ORF">FB45DRAFT_1065222</name>
</gene>
<reference evidence="2" key="1">
    <citation type="submission" date="2023-03" db="EMBL/GenBank/DDBJ databases">
        <title>Massive genome expansion in bonnet fungi (Mycena s.s.) driven by repeated elements and novel gene families across ecological guilds.</title>
        <authorList>
            <consortium name="Lawrence Berkeley National Laboratory"/>
            <person name="Harder C.B."/>
            <person name="Miyauchi S."/>
            <person name="Viragh M."/>
            <person name="Kuo A."/>
            <person name="Thoen E."/>
            <person name="Andreopoulos B."/>
            <person name="Lu D."/>
            <person name="Skrede I."/>
            <person name="Drula E."/>
            <person name="Henrissat B."/>
            <person name="Morin E."/>
            <person name="Kohler A."/>
            <person name="Barry K."/>
            <person name="LaButti K."/>
            <person name="Morin E."/>
            <person name="Salamov A."/>
            <person name="Lipzen A."/>
            <person name="Mereny Z."/>
            <person name="Hegedus B."/>
            <person name="Baldrian P."/>
            <person name="Stursova M."/>
            <person name="Weitz H."/>
            <person name="Taylor A."/>
            <person name="Grigoriev I.V."/>
            <person name="Nagy L.G."/>
            <person name="Martin F."/>
            <person name="Kauserud H."/>
        </authorList>
    </citation>
    <scope>NUCLEOTIDE SEQUENCE</scope>
    <source>
        <strain evidence="2">9284</strain>
    </source>
</reference>
<comment type="caution">
    <text evidence="2">The sequence shown here is derived from an EMBL/GenBank/DDBJ whole genome shotgun (WGS) entry which is preliminary data.</text>
</comment>
<evidence type="ECO:0000313" key="2">
    <source>
        <dbReference type="EMBL" id="KAJ7613129.1"/>
    </source>
</evidence>
<feature type="compositionally biased region" description="Basic and acidic residues" evidence="1">
    <location>
        <begin position="12"/>
        <end position="32"/>
    </location>
</feature>
<accession>A0AAD7B882</accession>
<dbReference type="AlphaFoldDB" id="A0AAD7B882"/>
<evidence type="ECO:0000313" key="3">
    <source>
        <dbReference type="Proteomes" id="UP001221142"/>
    </source>
</evidence>
<dbReference type="EMBL" id="JARKIF010000029">
    <property type="protein sequence ID" value="KAJ7613129.1"/>
    <property type="molecule type" value="Genomic_DNA"/>
</dbReference>
<protein>
    <submittedName>
        <fullName evidence="2">Uncharacterized protein</fullName>
    </submittedName>
</protein>
<keyword evidence="3" id="KW-1185">Reference proteome</keyword>
<feature type="region of interest" description="Disordered" evidence="1">
    <location>
        <begin position="309"/>
        <end position="342"/>
    </location>
</feature>
<feature type="compositionally biased region" description="Basic and acidic residues" evidence="1">
    <location>
        <begin position="309"/>
        <end position="318"/>
    </location>
</feature>
<evidence type="ECO:0000256" key="1">
    <source>
        <dbReference type="SAM" id="MobiDB-lite"/>
    </source>
</evidence>
<feature type="region of interest" description="Disordered" evidence="1">
    <location>
        <begin position="1"/>
        <end position="37"/>
    </location>
</feature>
<proteinExistence type="predicted"/>
<sequence>MEEAEGYASSDALDRDVHRSKDGVEAEGEGRDAGMVPLNGSLEALRVQEDLASTYGPKRRDYAITIRSTGRALRQALREDQVEMTRDAAPYFQEQDLPQRWMSATPEKRGEHILAGLTWLDAVPVAPVVRFPSTGDGRRATVRARGIPVKTTAVPVTGTANSPNHARHFCEKEMDVESHRRDDQFFLSLMQEIMVQNPAATALETPIYISHPVWDALAAEEQASSDNRLALMVILAERNMLISFVTMFTYRSFLDFSTPELKSTKGSHKPVKGNSSVSRPMQDALRVLYGEEAVKGVVKATRENANAEHIQRKEEHANGKPVCQTCKKSHRTTHAANDVGIQ</sequence>
<name>A0AAD7B882_9AGAR</name>
<dbReference type="Proteomes" id="UP001221142">
    <property type="component" value="Unassembled WGS sequence"/>
</dbReference>
<organism evidence="2 3">
    <name type="scientific">Roridomyces roridus</name>
    <dbReference type="NCBI Taxonomy" id="1738132"/>
    <lineage>
        <taxon>Eukaryota</taxon>
        <taxon>Fungi</taxon>
        <taxon>Dikarya</taxon>
        <taxon>Basidiomycota</taxon>
        <taxon>Agaricomycotina</taxon>
        <taxon>Agaricomycetes</taxon>
        <taxon>Agaricomycetidae</taxon>
        <taxon>Agaricales</taxon>
        <taxon>Marasmiineae</taxon>
        <taxon>Mycenaceae</taxon>
        <taxon>Roridomyces</taxon>
    </lineage>
</organism>